<dbReference type="GO" id="GO:0071973">
    <property type="term" value="P:bacterial-type flagellum-dependent cell motility"/>
    <property type="evidence" value="ECO:0007669"/>
    <property type="project" value="InterPro"/>
</dbReference>
<name>A0A4D6XTZ0_9GAMM</name>
<accession>A0A4D6XTZ0</accession>
<keyword evidence="1" id="KW-0966">Cell projection</keyword>
<dbReference type="RefSeq" id="WP_158360396.1">
    <property type="nucleotide sequence ID" value="NZ_CP034897.1"/>
</dbReference>
<dbReference type="OrthoDB" id="6553180at2"/>
<keyword evidence="1" id="KW-0969">Cilium</keyword>
<dbReference type="EMBL" id="CP113403">
    <property type="protein sequence ID" value="WAI17858.1"/>
    <property type="molecule type" value="Genomic_DNA"/>
</dbReference>
<dbReference type="InterPro" id="IPR028976">
    <property type="entry name" value="CheC-like_sf"/>
</dbReference>
<dbReference type="Gene3D" id="3.40.1550.10">
    <property type="entry name" value="CheC-like"/>
    <property type="match status" value="1"/>
</dbReference>
<dbReference type="AlphaFoldDB" id="A0A4D6XTZ0"/>
<protein>
    <submittedName>
        <fullName evidence="1">Flagellar motor switch protein FliM</fullName>
    </submittedName>
</protein>
<dbReference type="InterPro" id="IPR001689">
    <property type="entry name" value="Flag_FliM"/>
</dbReference>
<sequence>MGKSNYFNIVNKVINGKEEIHNILNIDEIKILETINEKFIKKIIIYFSNFVQNHVKLNFFSIKANSYTDNDRNIKYLFSNEIEILNLNKKSYIFFSDNFLSVFIDLLFGGNGTCTEKITKQRNLTYTEEIIAQKILKLIFNAYCKSFKKFFSIDIKASHVKIFDIEKNLFMKENYITNYFSLSVNNVEIFLSILFPLSIMKRNFQKTISSKNNKKSLIKNINADKNISIIDLYDIKLDLVSELIISSKIKYNSLSIGDVLLIDSPDKVIVSTQKTPIFLGKYKIFDEKLVVFLNKFIHKNLDANKCEEFFNE</sequence>
<dbReference type="GO" id="GO:0003774">
    <property type="term" value="F:cytoskeletal motor activity"/>
    <property type="evidence" value="ECO:0007669"/>
    <property type="project" value="InterPro"/>
</dbReference>
<dbReference type="Pfam" id="PF02154">
    <property type="entry name" value="FliM"/>
    <property type="match status" value="1"/>
</dbReference>
<keyword evidence="1" id="KW-0282">Flagellum</keyword>
<evidence type="ECO:0000313" key="2">
    <source>
        <dbReference type="Proteomes" id="UP001163441"/>
    </source>
</evidence>
<gene>
    <name evidence="1" type="ORF">OWM53_00400</name>
</gene>
<evidence type="ECO:0000313" key="1">
    <source>
        <dbReference type="EMBL" id="WAI17858.1"/>
    </source>
</evidence>
<dbReference type="Proteomes" id="UP001163441">
    <property type="component" value="Chromosome"/>
</dbReference>
<proteinExistence type="predicted"/>
<dbReference type="SUPFAM" id="SSF103039">
    <property type="entry name" value="CheC-like"/>
    <property type="match status" value="1"/>
</dbReference>
<dbReference type="GO" id="GO:0009425">
    <property type="term" value="C:bacterial-type flagellum basal body"/>
    <property type="evidence" value="ECO:0007669"/>
    <property type="project" value="InterPro"/>
</dbReference>
<organism evidence="1 2">
    <name type="scientific">Buchnera aphidicola</name>
    <name type="common">Aphis craccivora</name>
    <dbReference type="NCBI Taxonomy" id="466616"/>
    <lineage>
        <taxon>Bacteria</taxon>
        <taxon>Pseudomonadati</taxon>
        <taxon>Pseudomonadota</taxon>
        <taxon>Gammaproteobacteria</taxon>
        <taxon>Enterobacterales</taxon>
        <taxon>Erwiniaceae</taxon>
        <taxon>Buchnera</taxon>
    </lineage>
</organism>
<reference evidence="1" key="1">
    <citation type="submission" date="2022-11" db="EMBL/GenBank/DDBJ databases">
        <title>The whole genome sequencing of pests is an important tool to study the evolution of the plant-insect interaction and insecticide resistance.</title>
        <authorList>
            <person name="Kananovich Y."/>
        </authorList>
    </citation>
    <scope>NUCLEOTIDE SEQUENCE</scope>
    <source>
        <strain evidence="1">BSU_Aph_2016</strain>
    </source>
</reference>